<accession>A0A176W3R1</accession>
<dbReference type="AlphaFoldDB" id="A0A176W3R1"/>
<dbReference type="Proteomes" id="UP000077202">
    <property type="component" value="Unassembled WGS sequence"/>
</dbReference>
<feature type="compositionally biased region" description="Basic and acidic residues" evidence="1">
    <location>
        <begin position="153"/>
        <end position="169"/>
    </location>
</feature>
<keyword evidence="3" id="KW-1185">Reference proteome</keyword>
<dbReference type="EMBL" id="LVLJ01001967">
    <property type="protein sequence ID" value="OAE27152.1"/>
    <property type="molecule type" value="Genomic_DNA"/>
</dbReference>
<evidence type="ECO:0000256" key="1">
    <source>
        <dbReference type="SAM" id="MobiDB-lite"/>
    </source>
</evidence>
<name>A0A176W3R1_MARPO</name>
<protein>
    <submittedName>
        <fullName evidence="2">Uncharacterized protein</fullName>
    </submittedName>
</protein>
<gene>
    <name evidence="2" type="ORF">AXG93_4666s1230</name>
</gene>
<sequence>MVLRSYIHLPLQQKQKQCSVSVTYKTGLEYMYVGTTDAMLQVSASIRALWSQSKWYRLCMGPCLDLELAPSLELGKDAEFEQCLGCITHSHGIKIIHTKMRHDHHGYLTTFALVSFPGPHAKSASDLSVSEHARLNYMEPTVVVAATRPGGNFEKDRAQARAQRVEQRNGKQRNGSASIDPSGDSDPWQLLTRGRGRETFCEGDVRSGSRLVVADGETEECECPGPG</sequence>
<reference evidence="2" key="1">
    <citation type="submission" date="2016-03" db="EMBL/GenBank/DDBJ databases">
        <title>Mechanisms controlling the formation of the plant cell surface in tip-growing cells are functionally conserved among land plants.</title>
        <authorList>
            <person name="Honkanen S."/>
            <person name="Jones V.A."/>
            <person name="Morieri G."/>
            <person name="Champion C."/>
            <person name="Hetherington A.J."/>
            <person name="Kelly S."/>
            <person name="Saint-Marcoux D."/>
            <person name="Proust H."/>
            <person name="Prescott H."/>
            <person name="Dolan L."/>
        </authorList>
    </citation>
    <scope>NUCLEOTIDE SEQUENCE [LARGE SCALE GENOMIC DNA]</scope>
    <source>
        <tissue evidence="2">Whole gametophyte</tissue>
    </source>
</reference>
<proteinExistence type="predicted"/>
<evidence type="ECO:0000313" key="2">
    <source>
        <dbReference type="EMBL" id="OAE27152.1"/>
    </source>
</evidence>
<evidence type="ECO:0000313" key="3">
    <source>
        <dbReference type="Proteomes" id="UP000077202"/>
    </source>
</evidence>
<comment type="caution">
    <text evidence="2">The sequence shown here is derived from an EMBL/GenBank/DDBJ whole genome shotgun (WGS) entry which is preliminary data.</text>
</comment>
<feature type="region of interest" description="Disordered" evidence="1">
    <location>
        <begin position="149"/>
        <end position="191"/>
    </location>
</feature>
<organism evidence="2 3">
    <name type="scientific">Marchantia polymorpha subsp. ruderalis</name>
    <dbReference type="NCBI Taxonomy" id="1480154"/>
    <lineage>
        <taxon>Eukaryota</taxon>
        <taxon>Viridiplantae</taxon>
        <taxon>Streptophyta</taxon>
        <taxon>Embryophyta</taxon>
        <taxon>Marchantiophyta</taxon>
        <taxon>Marchantiopsida</taxon>
        <taxon>Marchantiidae</taxon>
        <taxon>Marchantiales</taxon>
        <taxon>Marchantiaceae</taxon>
        <taxon>Marchantia</taxon>
    </lineage>
</organism>